<reference evidence="2" key="2">
    <citation type="submission" date="2025-08" db="UniProtKB">
        <authorList>
            <consortium name="RefSeq"/>
        </authorList>
    </citation>
    <scope>IDENTIFICATION</scope>
    <source>
        <tissue evidence="2">Leaf</tissue>
    </source>
</reference>
<name>A0AC58T2W1_TOBAC</name>
<proteinExistence type="predicted"/>
<reference evidence="1" key="1">
    <citation type="journal article" date="2014" name="Nat. Commun.">
        <title>The tobacco genome sequence and its comparison with those of tomato and potato.</title>
        <authorList>
            <person name="Sierro N."/>
            <person name="Battey J.N."/>
            <person name="Ouadi S."/>
            <person name="Bakaher N."/>
            <person name="Bovet L."/>
            <person name="Willig A."/>
            <person name="Goepfert S."/>
            <person name="Peitsch M.C."/>
            <person name="Ivanov N.V."/>
        </authorList>
    </citation>
    <scope>NUCLEOTIDE SEQUENCE [LARGE SCALE GENOMIC DNA]</scope>
</reference>
<sequence length="403" mass="45880">MVTLGSIFFAQFFLPFLVSSIYHRKLDDANANFYSCLSLVHTIWIDIDVQGKTAWVEAGATLGELYYNIANKSKTLAFPAGTCPYVAVGGHISGGGQGPLMRKYGLATDNVLDATILNVNGMILDHSGMGEYLFWVIRGGGAASFGVVLSWKLQFVKVPPVVTFVNIARTQEKGATNLVRKWQKLVIEFPKELFLRININPKKNSLGQPSIEATFKSLYLGTRCQLQRLMRRKFPKLKLKLRDCEEMSWIDTTIRIDHYMNGSTIQDLIERFGLMIFTPHGRKVSEILEDSTPFPHRKGYLYNIQYFAMWLKPNQTVEQTKLDWINGIYDYMGEFVSKPRTAYLNSRDLDLGKTLNGNEKYSEAKSWGEMYFGSNFEKLARVKYSVDSENYFRNEQSIPPIGP</sequence>
<dbReference type="RefSeq" id="XP_075091573.1">
    <property type="nucleotide sequence ID" value="XM_075235472.1"/>
</dbReference>
<protein>
    <submittedName>
        <fullName evidence="2">Berberine bridge enzyme-like 22</fullName>
    </submittedName>
</protein>
<evidence type="ECO:0000313" key="2">
    <source>
        <dbReference type="RefSeq" id="XP_075091573.1"/>
    </source>
</evidence>
<dbReference type="Proteomes" id="UP000790787">
    <property type="component" value="Chromosome 17"/>
</dbReference>
<accession>A0AC58T2W1</accession>
<evidence type="ECO:0000313" key="1">
    <source>
        <dbReference type="Proteomes" id="UP000790787"/>
    </source>
</evidence>
<organism evidence="1 2">
    <name type="scientific">Nicotiana tabacum</name>
    <name type="common">Common tobacco</name>
    <dbReference type="NCBI Taxonomy" id="4097"/>
    <lineage>
        <taxon>Eukaryota</taxon>
        <taxon>Viridiplantae</taxon>
        <taxon>Streptophyta</taxon>
        <taxon>Embryophyta</taxon>
        <taxon>Tracheophyta</taxon>
        <taxon>Spermatophyta</taxon>
        <taxon>Magnoliopsida</taxon>
        <taxon>eudicotyledons</taxon>
        <taxon>Gunneridae</taxon>
        <taxon>Pentapetalae</taxon>
        <taxon>asterids</taxon>
        <taxon>lamiids</taxon>
        <taxon>Solanales</taxon>
        <taxon>Solanaceae</taxon>
        <taxon>Nicotianoideae</taxon>
        <taxon>Nicotianeae</taxon>
        <taxon>Nicotiana</taxon>
    </lineage>
</organism>
<keyword evidence="1" id="KW-1185">Reference proteome</keyword>
<gene>
    <name evidence="2" type="primary">LOC142171772</name>
</gene>